<evidence type="ECO:0000256" key="1">
    <source>
        <dbReference type="ARBA" id="ARBA00001957"/>
    </source>
</evidence>
<dbReference type="GO" id="GO:0006633">
    <property type="term" value="P:fatty acid biosynthetic process"/>
    <property type="evidence" value="ECO:0007669"/>
    <property type="project" value="InterPro"/>
</dbReference>
<feature type="domain" description="Ketosynthase family 3 (KS3)" evidence="11">
    <location>
        <begin position="40"/>
        <end position="465"/>
    </location>
</feature>
<evidence type="ECO:0000313" key="14">
    <source>
        <dbReference type="Proteomes" id="UP000284824"/>
    </source>
</evidence>
<dbReference type="SMART" id="SM00825">
    <property type="entry name" value="PKS_KS"/>
    <property type="match status" value="1"/>
</dbReference>
<dbReference type="InterPro" id="IPR020841">
    <property type="entry name" value="PKS_Beta-ketoAc_synthase_dom"/>
</dbReference>
<dbReference type="SMART" id="SM00823">
    <property type="entry name" value="PKS_PP"/>
    <property type="match status" value="1"/>
</dbReference>
<evidence type="ECO:0000313" key="13">
    <source>
        <dbReference type="EMBL" id="RVX38749.1"/>
    </source>
</evidence>
<dbReference type="InterPro" id="IPR057326">
    <property type="entry name" value="KR_dom"/>
</dbReference>
<evidence type="ECO:0000256" key="6">
    <source>
        <dbReference type="ARBA" id="ARBA00023194"/>
    </source>
</evidence>
<comment type="cofactor">
    <cofactor evidence="1">
        <name>pantetheine 4'-phosphate</name>
        <dbReference type="ChEBI" id="CHEBI:47942"/>
    </cofactor>
</comment>
<keyword evidence="6" id="KW-0045">Antibiotic biosynthesis</keyword>
<evidence type="ECO:0000256" key="5">
    <source>
        <dbReference type="ARBA" id="ARBA00022679"/>
    </source>
</evidence>
<keyword evidence="7" id="KW-0511">Multifunctional enzyme</keyword>
<dbReference type="PANTHER" id="PTHR43775">
    <property type="entry name" value="FATTY ACID SYNTHASE"/>
    <property type="match status" value="1"/>
</dbReference>
<dbReference type="CDD" id="cd08956">
    <property type="entry name" value="KR_3_FAS_SDR_x"/>
    <property type="match status" value="1"/>
</dbReference>
<dbReference type="Proteomes" id="UP000284824">
    <property type="component" value="Unassembled WGS sequence"/>
</dbReference>
<keyword evidence="4" id="KW-0597">Phosphoprotein</keyword>
<dbReference type="InterPro" id="IPR013968">
    <property type="entry name" value="PKS_KR"/>
</dbReference>
<dbReference type="Pfam" id="PF08659">
    <property type="entry name" value="KR"/>
    <property type="match status" value="1"/>
</dbReference>
<dbReference type="InterPro" id="IPR049900">
    <property type="entry name" value="PKS_mFAS_DH"/>
</dbReference>
<dbReference type="InterPro" id="IPR016039">
    <property type="entry name" value="Thiolase-like"/>
</dbReference>
<keyword evidence="5" id="KW-0808">Transferase</keyword>
<feature type="domain" description="Carrier" evidence="10">
    <location>
        <begin position="2001"/>
        <end position="2076"/>
    </location>
</feature>
<dbReference type="FunFam" id="3.40.366.10:FF:000002">
    <property type="entry name" value="Probable polyketide synthase 2"/>
    <property type="match status" value="1"/>
</dbReference>
<dbReference type="FunFam" id="1.10.1200.10:FF:000007">
    <property type="entry name" value="Probable polyketide synthase pks17"/>
    <property type="match status" value="1"/>
</dbReference>
<dbReference type="SMART" id="SM00822">
    <property type="entry name" value="PKS_KR"/>
    <property type="match status" value="1"/>
</dbReference>
<dbReference type="InterPro" id="IPR014043">
    <property type="entry name" value="Acyl_transferase_dom"/>
</dbReference>
<feature type="region of interest" description="C-terminal hotdog fold" evidence="9">
    <location>
        <begin position="1066"/>
        <end position="1201"/>
    </location>
</feature>
<feature type="active site" description="Proton donor; for dehydratase activity" evidence="9">
    <location>
        <position position="1125"/>
    </location>
</feature>
<dbReference type="SUPFAM" id="SSF47336">
    <property type="entry name" value="ACP-like"/>
    <property type="match status" value="1"/>
</dbReference>
<dbReference type="Pfam" id="PF21089">
    <property type="entry name" value="PKS_DH_N"/>
    <property type="match status" value="1"/>
</dbReference>
<evidence type="ECO:0000256" key="3">
    <source>
        <dbReference type="ARBA" id="ARBA00022450"/>
    </source>
</evidence>
<dbReference type="InterPro" id="IPR018201">
    <property type="entry name" value="Ketoacyl_synth_AS"/>
</dbReference>
<dbReference type="PANTHER" id="PTHR43775:SF51">
    <property type="entry name" value="INACTIVE PHENOLPHTHIOCEROL SYNTHESIS POLYKETIDE SYNTHASE TYPE I PKS1-RELATED"/>
    <property type="match status" value="1"/>
</dbReference>
<keyword evidence="14" id="KW-1185">Reference proteome</keyword>
<dbReference type="InterPro" id="IPR055123">
    <property type="entry name" value="SpnB-like_Rossmann"/>
</dbReference>
<keyword evidence="8" id="KW-0012">Acyltransferase</keyword>
<dbReference type="InterPro" id="IPR011032">
    <property type="entry name" value="GroES-like_sf"/>
</dbReference>
<accession>A0A438LYY4</accession>
<dbReference type="FunFam" id="3.90.180.10:FF:000032">
    <property type="entry name" value="Probable polyketide synthase pks1"/>
    <property type="match status" value="1"/>
</dbReference>
<dbReference type="Pfam" id="PF00109">
    <property type="entry name" value="ketoacyl-synt"/>
    <property type="match status" value="1"/>
</dbReference>
<proteinExistence type="predicted"/>
<dbReference type="InterPro" id="IPR050091">
    <property type="entry name" value="PKS_NRPS_Biosynth_Enz"/>
</dbReference>
<comment type="caution">
    <text evidence="13">The sequence shown here is derived from an EMBL/GenBank/DDBJ whole genome shotgun (WGS) entry which is preliminary data.</text>
</comment>
<dbReference type="InterPro" id="IPR014030">
    <property type="entry name" value="Ketoacyl_synth_N"/>
</dbReference>
<dbReference type="SUPFAM" id="SSF55048">
    <property type="entry name" value="Probable ACP-binding domain of malonyl-CoA ACP transacylase"/>
    <property type="match status" value="1"/>
</dbReference>
<dbReference type="InterPro" id="IPR049551">
    <property type="entry name" value="PKS_DH_C"/>
</dbReference>
<dbReference type="GO" id="GO:0033068">
    <property type="term" value="P:macrolide biosynthetic process"/>
    <property type="evidence" value="ECO:0007669"/>
    <property type="project" value="UniProtKB-ARBA"/>
</dbReference>
<evidence type="ECO:0000256" key="8">
    <source>
        <dbReference type="ARBA" id="ARBA00023315"/>
    </source>
</evidence>
<dbReference type="PROSITE" id="PS00012">
    <property type="entry name" value="PHOSPHOPANTETHEINE"/>
    <property type="match status" value="1"/>
</dbReference>
<feature type="domain" description="PKS/mFAS DH" evidence="12">
    <location>
        <begin position="929"/>
        <end position="1201"/>
    </location>
</feature>
<organism evidence="13 14">
    <name type="scientific">Nonomuraea polychroma</name>
    <dbReference type="NCBI Taxonomy" id="46176"/>
    <lineage>
        <taxon>Bacteria</taxon>
        <taxon>Bacillati</taxon>
        <taxon>Actinomycetota</taxon>
        <taxon>Actinomycetes</taxon>
        <taxon>Streptosporangiales</taxon>
        <taxon>Streptosporangiaceae</taxon>
        <taxon>Nonomuraea</taxon>
    </lineage>
</organism>
<dbReference type="Pfam" id="PF14765">
    <property type="entry name" value="PS-DH"/>
    <property type="match status" value="1"/>
</dbReference>
<dbReference type="SMART" id="SM00827">
    <property type="entry name" value="PKS_AT"/>
    <property type="match status" value="1"/>
</dbReference>
<dbReference type="PROSITE" id="PS00606">
    <property type="entry name" value="KS3_1"/>
    <property type="match status" value="1"/>
</dbReference>
<dbReference type="Gene3D" id="3.40.50.720">
    <property type="entry name" value="NAD(P)-binding Rossmann-like Domain"/>
    <property type="match status" value="1"/>
</dbReference>
<dbReference type="InterPro" id="IPR014031">
    <property type="entry name" value="Ketoacyl_synth_C"/>
</dbReference>
<dbReference type="GO" id="GO:0016491">
    <property type="term" value="F:oxidoreductase activity"/>
    <property type="evidence" value="ECO:0007669"/>
    <property type="project" value="InterPro"/>
</dbReference>
<dbReference type="Gene3D" id="3.40.47.10">
    <property type="match status" value="1"/>
</dbReference>
<dbReference type="CDD" id="cd05195">
    <property type="entry name" value="enoyl_red"/>
    <property type="match status" value="1"/>
</dbReference>
<keyword evidence="3" id="KW-0596">Phosphopantetheine</keyword>
<dbReference type="InterPro" id="IPR020843">
    <property type="entry name" value="ER"/>
</dbReference>
<dbReference type="Pfam" id="PF08990">
    <property type="entry name" value="Docking"/>
    <property type="match status" value="1"/>
</dbReference>
<name>A0A438LYY4_9ACTN</name>
<evidence type="ECO:0000259" key="12">
    <source>
        <dbReference type="PROSITE" id="PS52019"/>
    </source>
</evidence>
<dbReference type="FunFam" id="3.40.47.10:FF:000019">
    <property type="entry name" value="Polyketide synthase type I"/>
    <property type="match status" value="1"/>
</dbReference>
<dbReference type="GO" id="GO:0004312">
    <property type="term" value="F:fatty acid synthase activity"/>
    <property type="evidence" value="ECO:0007669"/>
    <property type="project" value="TreeGrafter"/>
</dbReference>
<dbReference type="InterPro" id="IPR006162">
    <property type="entry name" value="Ppantetheine_attach_site"/>
</dbReference>
<sequence length="2152" mass="226791">MSEGDRQMSNENRLREYLKRVTAELHQTRQRLLEAESVVQEPIAIVGMACRYPGGAGSPDELWELVAEGRDAISDFPSNRGWDLEGLFDADPDRAGKSYVRNGGFLYDADQFDAEFFGISPREALAIDPQQRILLETAWEAIERAGLDPTALRGSSTGVFTGIMYGDYGGRLMHQVPEEVEAYLNTGSSYAVASGRISHTFGFEGPAVSVDTACSSSLVAVHLAAQALRSGECELALAGGVTVMSSPGVFVEFSRQRGLAPDGRCKPFAAAADGTAFSEGAGLVVLERLSVAERNGHPILAVIRGSAVNQDGASSQLSAPNGPSQRRVIHAALAGAGLTPDEVDAVEAHGTGTTLGDPIEAQALMETYGHNRPRPLYLGSIKSNIGHTQAAAGVAGIIKMVQAMRHGVLPKSLHIDEPTPHVDWSTGNISLLGEATLWPEADRPRRAAVSSFGISGTNAHLILEVAPAAEQAPVTGDHLPWLVSARSEQALRAQASRLHDFADGARHEAGDVAKALAARTHHVHRAAVITDDPEERRQALHALSLGDTHPALVQGQVSGKGKVAFVFPGQGSQWPAMAAGLLECSPAFRESVEACEAAFRAYLDWSVGAVLRQEAGAASLDRVDVVQPVLFTMMVSLAAAWRDLGVRPSAVVGHSQGEIAAAYVAGGLSLDDAARVVALRSQAWLKLAGQGGMAAVSLDHESLRQRMARWGERLSVAAVNSPGTTAVTGYPDALAELVAELKEDGIEARMVPGVDTAGHSAQVDVFYDHLLDVLAPVSPATGEVPFYSTVTGGHLDTAKLDAAYWYRNMREPVRFEDASRALIAAGHDVFIEVSPHPLLSGSLQETVADAGAEAKVLHTLRRKHGGHRRLMAAAAHAHAEGVAVAWDTVFPAGGRQVDLPTYAFQRRPYWLEAPPVADVAAAGLTDAGHPLLSAAIELPEPEGVMFTSRLSLRSHPWLAGHAVRDQALLPGTAYLDLLLHAAAQVGCARIEDLLLRSPLVLPAAGAVQLQVTVGAANEEGHRPCAVYSRSDSAEPGRPWTCHGTGTLAPHVVAEPTAPAAWPPAGAVPIDVEDFYERLAGMGLTYGAPFRGLTSAWRAGDSVYAEVGLPEDADTAGFGVHPALLDAALHAIALIDPDVTQVRLPFSWTGVGLHAEGATRLRVQVTPTGQDAVTLAVFDPAGGPVATVNDLTLRALEGGELAADRADLHNSLFHLDWTAVPEPVPGAAGRLAVVGEDPGLADAVAYPTFAELAAAVGSGAAPPDTLLVLCPRGSDPHTVAGGLLEVIQPWLADERFAVSRMLVATRDAVATHEGEDVPDLGAAAAHGFVRVAQSENPDRITLADLGRADLTAELVAALLGAGEPELALRHGGLYAPRLVRADAAPALRIPAGRDDWRLEADGTGSLETLAVIDNPAAHRPLAEGEVRVAVRAAGVNFRDILVTLEMVPGQEIIGGEACGVVTDVGPGVSGIAVGDRVMGLFKGGSLAPVAVTDQRLVIPAPAGWTDLQAASAVVAYLTAYYGLKELAGLGAGQSVLVHTATGGVGLAAIELARHWGAEVFTTASPGKQHVLRALGFDDDHIANSRTLDFEKQFDAVTRGRGIDVVLNSLANEATDASLRLVAEGGYFLEMGKTDIRDAAEVYRDHPGITYQAYNLDQDGPDSVRAMFAELRELFECGELAPLPTTAWDIRHAHEAFRFMSQGRHVGKLALTLPREFDPEGTVLITGGTGTLGGLLARHLAGRHGVRRLLLLSRQGPDAPGADRLQADLGPQARILACDTTDPEALRQAIAAIPAGHPLTAVIHTAAVLDDATIPNLTRDHLATVLTPKITTAQHLHHLTQDHDLAHFIVFSSISGTTGNPGQANYAAANTYLDALAHHRRTHGRPATSLAWGLWETTSTRTAQLDTTDRARISRASVRAMPDEHGLALFDAAVAGGRAATVPALLDPAALHRLARSGTLPPLLSGLVRGSVRRTASAGEGDTSATAQWTARLAGRPAAEQLEIMVELVRTHAAVILGHSVPTALAGDMAFKEAGFDSLTAVELRNRLGAAVGLRLPATVVFDHPNPLALAEFLRAELAPSEVSVQEALLAEFDRLEAAVLAGTAGDGVRRRVATRLRDFLFRIDDAGEDRTDISGKIGDATDEEIFSFIDNEL</sequence>
<evidence type="ECO:0000259" key="10">
    <source>
        <dbReference type="PROSITE" id="PS50075"/>
    </source>
</evidence>
<dbReference type="Pfam" id="PF02801">
    <property type="entry name" value="Ketoacyl-synt_C"/>
    <property type="match status" value="1"/>
</dbReference>
<dbReference type="InterPro" id="IPR032821">
    <property type="entry name" value="PKS_assoc"/>
</dbReference>
<dbReference type="InterPro" id="IPR009081">
    <property type="entry name" value="PP-bd_ACP"/>
</dbReference>
<dbReference type="FunFam" id="3.40.50.720:FF:000209">
    <property type="entry name" value="Polyketide synthase Pks12"/>
    <property type="match status" value="1"/>
</dbReference>
<dbReference type="InterPro" id="IPR049552">
    <property type="entry name" value="PKS_DH_N"/>
</dbReference>
<dbReference type="SMART" id="SM00829">
    <property type="entry name" value="PKS_ER"/>
    <property type="match status" value="1"/>
</dbReference>
<gene>
    <name evidence="13" type="ORF">EDD27_1073</name>
</gene>
<dbReference type="InterPro" id="IPR020806">
    <property type="entry name" value="PKS_PP-bd"/>
</dbReference>
<dbReference type="Gene3D" id="1.10.1200.10">
    <property type="entry name" value="ACP-like"/>
    <property type="match status" value="1"/>
</dbReference>
<dbReference type="RefSeq" id="WP_206641260.1">
    <property type="nucleotide sequence ID" value="NZ_SAUN01000001.1"/>
</dbReference>
<dbReference type="SMART" id="SM00826">
    <property type="entry name" value="PKS_DH"/>
    <property type="match status" value="1"/>
</dbReference>
<dbReference type="SUPFAM" id="SSF51735">
    <property type="entry name" value="NAD(P)-binding Rossmann-fold domains"/>
    <property type="match status" value="3"/>
</dbReference>
<dbReference type="SMART" id="SM01294">
    <property type="entry name" value="PKS_PP_betabranch"/>
    <property type="match status" value="1"/>
</dbReference>
<dbReference type="CDD" id="cd00833">
    <property type="entry name" value="PKS"/>
    <property type="match status" value="1"/>
</dbReference>
<dbReference type="SUPFAM" id="SSF52151">
    <property type="entry name" value="FabD/lysophospholipase-like"/>
    <property type="match status" value="1"/>
</dbReference>
<protein>
    <submittedName>
        <fullName evidence="13">Polyketide synthase 12</fullName>
    </submittedName>
</protein>
<dbReference type="Gene3D" id="3.90.180.10">
    <property type="entry name" value="Medium-chain alcohol dehydrogenases, catalytic domain"/>
    <property type="match status" value="1"/>
</dbReference>
<dbReference type="EMBL" id="SAUN01000001">
    <property type="protein sequence ID" value="RVX38749.1"/>
    <property type="molecule type" value="Genomic_DNA"/>
</dbReference>
<dbReference type="InterPro" id="IPR016036">
    <property type="entry name" value="Malonyl_transacylase_ACP-bd"/>
</dbReference>
<dbReference type="Gene3D" id="3.30.70.3290">
    <property type="match status" value="1"/>
</dbReference>
<dbReference type="InterPro" id="IPR015083">
    <property type="entry name" value="NorB/c/GfsB-D-like_docking"/>
</dbReference>
<dbReference type="Pfam" id="PF00550">
    <property type="entry name" value="PP-binding"/>
    <property type="match status" value="1"/>
</dbReference>
<dbReference type="InterPro" id="IPR042104">
    <property type="entry name" value="PKS_dehydratase_sf"/>
</dbReference>
<dbReference type="PROSITE" id="PS50075">
    <property type="entry name" value="CARRIER"/>
    <property type="match status" value="1"/>
</dbReference>
<evidence type="ECO:0000259" key="11">
    <source>
        <dbReference type="PROSITE" id="PS52004"/>
    </source>
</evidence>
<dbReference type="SUPFAM" id="SSF53901">
    <property type="entry name" value="Thiolase-like"/>
    <property type="match status" value="1"/>
</dbReference>
<dbReference type="InterPro" id="IPR013154">
    <property type="entry name" value="ADH-like_N"/>
</dbReference>
<dbReference type="InterPro" id="IPR036299">
    <property type="entry name" value="Polyketide_synth_docking_sf"/>
</dbReference>
<dbReference type="PROSITE" id="PS52019">
    <property type="entry name" value="PKS_MFAS_DH"/>
    <property type="match status" value="1"/>
</dbReference>
<dbReference type="InterPro" id="IPR036736">
    <property type="entry name" value="ACP-like_sf"/>
</dbReference>
<feature type="region of interest" description="N-terminal hotdog fold" evidence="9">
    <location>
        <begin position="929"/>
        <end position="1054"/>
    </location>
</feature>
<dbReference type="InterPro" id="IPR036291">
    <property type="entry name" value="NAD(P)-bd_dom_sf"/>
</dbReference>
<dbReference type="Pfam" id="PF00698">
    <property type="entry name" value="Acyl_transf_1"/>
    <property type="match status" value="1"/>
</dbReference>
<dbReference type="Gene3D" id="3.10.129.110">
    <property type="entry name" value="Polyketide synthase dehydratase"/>
    <property type="match status" value="1"/>
</dbReference>
<dbReference type="InterPro" id="IPR016035">
    <property type="entry name" value="Acyl_Trfase/lysoPLipase"/>
</dbReference>
<feature type="active site" description="Proton acceptor; for dehydratase activity" evidence="9">
    <location>
        <position position="961"/>
    </location>
</feature>
<dbReference type="GO" id="GO:0004315">
    <property type="term" value="F:3-oxoacyl-[acyl-carrier-protein] synthase activity"/>
    <property type="evidence" value="ECO:0007669"/>
    <property type="project" value="InterPro"/>
</dbReference>
<dbReference type="SUPFAM" id="SSF101173">
    <property type="entry name" value="Docking domain B of the erythromycin polyketide synthase (DEBS)"/>
    <property type="match status" value="1"/>
</dbReference>
<reference evidence="13 14" key="1">
    <citation type="submission" date="2019-01" db="EMBL/GenBank/DDBJ databases">
        <title>Sequencing the genomes of 1000 actinobacteria strains.</title>
        <authorList>
            <person name="Klenk H.-P."/>
        </authorList>
    </citation>
    <scope>NUCLEOTIDE SEQUENCE [LARGE SCALE GENOMIC DNA]</scope>
    <source>
        <strain evidence="13 14">DSM 43925</strain>
    </source>
</reference>
<dbReference type="Gene3D" id="3.40.366.10">
    <property type="entry name" value="Malonyl-Coenzyme A Acyl Carrier Protein, domain 2"/>
    <property type="match status" value="1"/>
</dbReference>
<evidence type="ECO:0000256" key="4">
    <source>
        <dbReference type="ARBA" id="ARBA00022553"/>
    </source>
</evidence>
<dbReference type="Pfam" id="PF22953">
    <property type="entry name" value="SpnB_Rossmann"/>
    <property type="match status" value="1"/>
</dbReference>
<dbReference type="SUPFAM" id="SSF50129">
    <property type="entry name" value="GroES-like"/>
    <property type="match status" value="1"/>
</dbReference>
<dbReference type="InterPro" id="IPR001227">
    <property type="entry name" value="Ac_transferase_dom_sf"/>
</dbReference>
<evidence type="ECO:0000256" key="9">
    <source>
        <dbReference type="PROSITE-ProRule" id="PRU01363"/>
    </source>
</evidence>
<dbReference type="Pfam" id="PF16197">
    <property type="entry name" value="KAsynt_C_assoc"/>
    <property type="match status" value="1"/>
</dbReference>
<comment type="pathway">
    <text evidence="2">Antibiotic biosynthesis.</text>
</comment>
<dbReference type="InterPro" id="IPR020807">
    <property type="entry name" value="PKS_DH"/>
</dbReference>
<dbReference type="PROSITE" id="PS52004">
    <property type="entry name" value="KS3_2"/>
    <property type="match status" value="1"/>
</dbReference>
<dbReference type="GO" id="GO:0031177">
    <property type="term" value="F:phosphopantetheine binding"/>
    <property type="evidence" value="ECO:0007669"/>
    <property type="project" value="InterPro"/>
</dbReference>
<evidence type="ECO:0000256" key="2">
    <source>
        <dbReference type="ARBA" id="ARBA00004792"/>
    </source>
</evidence>
<dbReference type="Gene3D" id="3.40.50.11460">
    <property type="match status" value="1"/>
</dbReference>
<evidence type="ECO:0000256" key="7">
    <source>
        <dbReference type="ARBA" id="ARBA00023268"/>
    </source>
</evidence>
<dbReference type="Pfam" id="PF08240">
    <property type="entry name" value="ADH_N"/>
    <property type="match status" value="1"/>
</dbReference>
<dbReference type="Pfam" id="PF13602">
    <property type="entry name" value="ADH_zinc_N_2"/>
    <property type="match status" value="1"/>
</dbReference>